<gene>
    <name evidence="1" type="ORF">Pint_01605</name>
</gene>
<accession>A0ACC0ZKN4</accession>
<evidence type="ECO:0000313" key="2">
    <source>
        <dbReference type="Proteomes" id="UP001163603"/>
    </source>
</evidence>
<reference evidence="2" key="1">
    <citation type="journal article" date="2023" name="G3 (Bethesda)">
        <title>Genome assembly and association tests identify interacting loci associated with vigor, precocity, and sex in interspecific pistachio rootstocks.</title>
        <authorList>
            <person name="Palmer W."/>
            <person name="Jacygrad E."/>
            <person name="Sagayaradj S."/>
            <person name="Cavanaugh K."/>
            <person name="Han R."/>
            <person name="Bertier L."/>
            <person name="Beede B."/>
            <person name="Kafkas S."/>
            <person name="Golino D."/>
            <person name="Preece J."/>
            <person name="Michelmore R."/>
        </authorList>
    </citation>
    <scope>NUCLEOTIDE SEQUENCE [LARGE SCALE GENOMIC DNA]</scope>
</reference>
<dbReference type="Proteomes" id="UP001163603">
    <property type="component" value="Chromosome 1"/>
</dbReference>
<comment type="caution">
    <text evidence="1">The sequence shown here is derived from an EMBL/GenBank/DDBJ whole genome shotgun (WGS) entry which is preliminary data.</text>
</comment>
<dbReference type="EMBL" id="CM047736">
    <property type="protein sequence ID" value="KAJ0053341.1"/>
    <property type="molecule type" value="Genomic_DNA"/>
</dbReference>
<name>A0ACC0ZKN4_9ROSI</name>
<proteinExistence type="predicted"/>
<organism evidence="1 2">
    <name type="scientific">Pistacia integerrima</name>
    <dbReference type="NCBI Taxonomy" id="434235"/>
    <lineage>
        <taxon>Eukaryota</taxon>
        <taxon>Viridiplantae</taxon>
        <taxon>Streptophyta</taxon>
        <taxon>Embryophyta</taxon>
        <taxon>Tracheophyta</taxon>
        <taxon>Spermatophyta</taxon>
        <taxon>Magnoliopsida</taxon>
        <taxon>eudicotyledons</taxon>
        <taxon>Gunneridae</taxon>
        <taxon>Pentapetalae</taxon>
        <taxon>rosids</taxon>
        <taxon>malvids</taxon>
        <taxon>Sapindales</taxon>
        <taxon>Anacardiaceae</taxon>
        <taxon>Pistacia</taxon>
    </lineage>
</organism>
<evidence type="ECO:0000313" key="1">
    <source>
        <dbReference type="EMBL" id="KAJ0053341.1"/>
    </source>
</evidence>
<keyword evidence="2" id="KW-1185">Reference proteome</keyword>
<protein>
    <submittedName>
        <fullName evidence="1">Uncharacterized protein</fullName>
    </submittedName>
</protein>
<sequence>MKTSLRLSYAAFLVLALCMCKPPVTESLFNKFQVFILNNFQNNTLEAHCKSRDDDLGLRHLPVHGEFNWKFRMNLKCSTLYFCNLWWTGGHLAFDAFKVDEKFLFEFCSISYCRWKAQEDGIYVYSLKHKQYMFMYKWGH</sequence>